<feature type="region of interest" description="Disordered" evidence="6">
    <location>
        <begin position="35"/>
        <end position="67"/>
    </location>
</feature>
<dbReference type="InterPro" id="IPR011990">
    <property type="entry name" value="TPR-like_helical_dom_sf"/>
</dbReference>
<evidence type="ECO:0000256" key="6">
    <source>
        <dbReference type="SAM" id="MobiDB-lite"/>
    </source>
</evidence>
<evidence type="ECO:0000313" key="8">
    <source>
        <dbReference type="Proteomes" id="UP000242519"/>
    </source>
</evidence>
<comment type="subunit">
    <text evidence="4">Binds to mitochondrial small subunit 15S rRNA.</text>
</comment>
<evidence type="ECO:0000313" key="7">
    <source>
        <dbReference type="EMBL" id="OWP06802.1"/>
    </source>
</evidence>
<evidence type="ECO:0000256" key="4">
    <source>
        <dbReference type="ARBA" id="ARBA00044511"/>
    </source>
</evidence>
<feature type="region of interest" description="Disordered" evidence="6">
    <location>
        <begin position="825"/>
        <end position="848"/>
    </location>
</feature>
<dbReference type="STRING" id="503106.A0A218ZGD2"/>
<dbReference type="InterPro" id="IPR002885">
    <property type="entry name" value="PPR_rpt"/>
</dbReference>
<dbReference type="InParanoid" id="A0A218ZGD2"/>
<evidence type="ECO:0000256" key="3">
    <source>
        <dbReference type="ARBA" id="ARBA00044493"/>
    </source>
</evidence>
<comment type="function">
    <text evidence="3">Regulates mitochondrial small subunit maturation by controlling 15S rRNA 5'-end processing. Localizes to the 5' precursor of the 15S rRNA in a position that is subsequently occupied by mS47 in the mature yeast mtSSU. Uses structure and sequence-specific RNA recognition, binding to a single-stranded region of the precursor and specifically recognizing bases -6 to -1. The exchange of Ccm1 for mS47 is coupled to the irreversible removal of precursor rRNA that is accompanied by conformational changes of the mitoribosomal proteins uS5m and mS26. These conformational changes signal completion of 5'-end rRNA processing through protection of the mature 5'-end of the 15S rRNA and stabilization of mS47. The removal of the 5' precursor together with the dissociation of Ccm1 may be catalyzed by the 5'-3' exoribonuclease Pet127. Involved in the specific removal of group I introns in mitochondrial encoded transcripts.</text>
</comment>
<feature type="repeat" description="PPR" evidence="5">
    <location>
        <begin position="569"/>
        <end position="603"/>
    </location>
</feature>
<dbReference type="AlphaFoldDB" id="A0A218ZGD2"/>
<proteinExistence type="inferred from homology"/>
<dbReference type="Gene3D" id="1.25.40.10">
    <property type="entry name" value="Tetratricopeptide repeat domain"/>
    <property type="match status" value="2"/>
</dbReference>
<evidence type="ECO:0000256" key="1">
    <source>
        <dbReference type="ARBA" id="ARBA00006192"/>
    </source>
</evidence>
<gene>
    <name evidence="7" type="ORF">B2J93_8859</name>
</gene>
<feature type="compositionally biased region" description="Low complexity" evidence="6">
    <location>
        <begin position="833"/>
        <end position="844"/>
    </location>
</feature>
<reference evidence="7 8" key="1">
    <citation type="submission" date="2017-04" db="EMBL/GenBank/DDBJ databases">
        <title>Draft genome sequence of Marssonina coronaria NL1: causal agent of apple blotch.</title>
        <authorList>
            <person name="Cheng Q."/>
        </authorList>
    </citation>
    <scope>NUCLEOTIDE SEQUENCE [LARGE SCALE GENOMIC DNA]</scope>
    <source>
        <strain evidence="7 8">NL1</strain>
    </source>
</reference>
<evidence type="ECO:0008006" key="9">
    <source>
        <dbReference type="Google" id="ProtNLM"/>
    </source>
</evidence>
<keyword evidence="2" id="KW-0677">Repeat</keyword>
<name>A0A218ZGD2_9HELO</name>
<dbReference type="PANTHER" id="PTHR47447">
    <property type="entry name" value="OS03G0856100 PROTEIN"/>
    <property type="match status" value="1"/>
</dbReference>
<dbReference type="OrthoDB" id="185373at2759"/>
<dbReference type="NCBIfam" id="TIGR00756">
    <property type="entry name" value="PPR"/>
    <property type="match status" value="1"/>
</dbReference>
<dbReference type="PANTHER" id="PTHR47447:SF17">
    <property type="entry name" value="OS12G0638900 PROTEIN"/>
    <property type="match status" value="1"/>
</dbReference>
<organism evidence="7 8">
    <name type="scientific">Diplocarpon coronariae</name>
    <dbReference type="NCBI Taxonomy" id="2795749"/>
    <lineage>
        <taxon>Eukaryota</taxon>
        <taxon>Fungi</taxon>
        <taxon>Dikarya</taxon>
        <taxon>Ascomycota</taxon>
        <taxon>Pezizomycotina</taxon>
        <taxon>Leotiomycetes</taxon>
        <taxon>Helotiales</taxon>
        <taxon>Drepanopezizaceae</taxon>
        <taxon>Diplocarpon</taxon>
    </lineage>
</organism>
<dbReference type="Pfam" id="PF13041">
    <property type="entry name" value="PPR_2"/>
    <property type="match status" value="2"/>
</dbReference>
<dbReference type="PROSITE" id="PS51375">
    <property type="entry name" value="PPR"/>
    <property type="match status" value="2"/>
</dbReference>
<sequence>MPPRLELLTKCWSTFDLPILPFLAPRVFQACPRNTRRAHSRADPVQQKAGPTNPPAGHDSLSRQSCREQGELRKLQHFKPHSVDKSSLNGSTHDEEVIKDDLPSQLHCQPRRDQEELLNLQQRERESLDTLSSGGSTRDYEELFWNDVETKGVRQRSNARKHLLSAFSDEEGDFWAKYKETWRNQGLPRSSSRKLRKARSAKSTATKLTEAFRVSPLCGEQQGAILRSGRSGHASQKGHQILNNHNTRLRPVSPETQIPKQKRVKIVQDQERWRGIEQKRATRINRAAVRGLPRIPAKLIRITRSGESDSYSFSRTWNCRFALLNSRYDKCMKDIRLVRQQVFSDKQPRVSRRFVEELVEATSTDLLAEKWKALDPQRRNHLWSDLILKVLEYYPQHALDILMATFVQPYPPGYAIADSLDFIISYFLSDPNISLAKGATIVKAFDYFLTNGPKGHVHFLQRTVYRSMGLLDARFLEELYSTLVAANHPLHENTLLQFGTRSVKLGNYKTACSILQKLKDQGCDFSTSKVIGFYLSLLRQTIQDKKRETHSVKFEIARLLWLAAEVKPNITIYNVLLENALQSGNQKEAWRLHDLMIQSGLQPSEYTYSLLLNDSKLRVDPPAIRKVLDCIRRCDIKNTRIITDILHAILLLHQQERKLLEKSGGPTERQQPAFVCLLPVYLQHFNVEPLARIIPNFSERYLNLDNTKSADSQTLLRDPPGPTLVVMITAFLDNIPTSLPAKKFYDQFRILVHNNDPVVIPLVHTTHVWNLVLQSFSKFPERLGDCSILIGDMLSPKDSISTVPVSQLLPEETDGFESQPALENDTAVASHGPSGSLPDTSPSSSSPPKPDVFTWSILIKIFMDQQQSRAAEKVLTMMRERGIEPSKVTWNKLAHGYASMQKTSGVVGAVARLEEAGMQADEFTMSALSKIKNRRALIEELRRKDAKFREAEVALMKDLQDNLQAHHEYQEEEVIGARKDAEAVDAGVSYVRDLKDDLKAHLDYREGEAMGGRKRGGRLVR</sequence>
<evidence type="ECO:0000256" key="5">
    <source>
        <dbReference type="PROSITE-ProRule" id="PRU00708"/>
    </source>
</evidence>
<dbReference type="Proteomes" id="UP000242519">
    <property type="component" value="Unassembled WGS sequence"/>
</dbReference>
<comment type="similarity">
    <text evidence="1">Belongs to the CCM1 family.</text>
</comment>
<evidence type="ECO:0000256" key="2">
    <source>
        <dbReference type="ARBA" id="ARBA00022737"/>
    </source>
</evidence>
<keyword evidence="8" id="KW-1185">Reference proteome</keyword>
<accession>A0A218ZGD2</accession>
<comment type="caution">
    <text evidence="7">The sequence shown here is derived from an EMBL/GenBank/DDBJ whole genome shotgun (WGS) entry which is preliminary data.</text>
</comment>
<dbReference type="EMBL" id="MZNU01000034">
    <property type="protein sequence ID" value="OWP06802.1"/>
    <property type="molecule type" value="Genomic_DNA"/>
</dbReference>
<feature type="repeat" description="PPR" evidence="5">
    <location>
        <begin position="851"/>
        <end position="885"/>
    </location>
</feature>
<protein>
    <recommendedName>
        <fullName evidence="9">Pentatricopeptide repeat protein</fullName>
    </recommendedName>
</protein>